<evidence type="ECO:0000313" key="3">
    <source>
        <dbReference type="Proteomes" id="UP000004322"/>
    </source>
</evidence>
<dbReference type="STRING" id="873449.STRCR_1151"/>
<dbReference type="AlphaFoldDB" id="G5JTQ4"/>
<feature type="domain" description="Methyltransferase type 11" evidence="1">
    <location>
        <begin position="51"/>
        <end position="150"/>
    </location>
</feature>
<dbReference type="InterPro" id="IPR029063">
    <property type="entry name" value="SAM-dependent_MTases_sf"/>
</dbReference>
<reference evidence="2" key="1">
    <citation type="submission" date="2011-07" db="EMBL/GenBank/DDBJ databases">
        <authorList>
            <person name="Stanhope M.J."/>
            <person name="Durkin A.S."/>
            <person name="Hostetler J."/>
            <person name="Kim M."/>
            <person name="Radune D."/>
            <person name="Singh I."/>
            <person name="Town C.D."/>
        </authorList>
    </citation>
    <scope>NUCLEOTIDE SEQUENCE [LARGE SCALE GENOMIC DNA]</scope>
    <source>
        <strain evidence="2">HS-6</strain>
    </source>
</reference>
<dbReference type="Pfam" id="PF08241">
    <property type="entry name" value="Methyltransf_11"/>
    <property type="match status" value="1"/>
</dbReference>
<protein>
    <recommendedName>
        <fullName evidence="1">Methyltransferase type 11 domain-containing protein</fullName>
    </recommendedName>
</protein>
<evidence type="ECO:0000259" key="1">
    <source>
        <dbReference type="Pfam" id="PF08241"/>
    </source>
</evidence>
<dbReference type="EMBL" id="AEUV02000002">
    <property type="protein sequence ID" value="EHI73663.1"/>
    <property type="molecule type" value="Genomic_DNA"/>
</dbReference>
<name>G5JTQ4_STRCG</name>
<dbReference type="RefSeq" id="WP_004225922.1">
    <property type="nucleotide sequence ID" value="NZ_AEUV02000002.1"/>
</dbReference>
<sequence>MSTIINYLIEQSKSPAGLGGRILTKIWSTYFQKLSLWTLNLTTIPQSARILDIGFGGGINIQNLTSMTEKSTIHGIDISREAYKQASKVNRQLIQKGQVHLSLADVTRLPFPDQCFDLIVATQTHIYWDELAKGLAECARVLRKEGKLLISSEKDKINYHLPAYSDPNDFVALLNQQGFTKITIKDTPSYIGFICQKKQS</sequence>
<comment type="caution">
    <text evidence="2">The sequence shown here is derived from an EMBL/GenBank/DDBJ whole genome shotgun (WGS) entry which is preliminary data.</text>
</comment>
<dbReference type="GO" id="GO:0008757">
    <property type="term" value="F:S-adenosylmethionine-dependent methyltransferase activity"/>
    <property type="evidence" value="ECO:0007669"/>
    <property type="project" value="InterPro"/>
</dbReference>
<dbReference type="Proteomes" id="UP000004322">
    <property type="component" value="Unassembled WGS sequence"/>
</dbReference>
<dbReference type="OrthoDB" id="43862at2"/>
<gene>
    <name evidence="2" type="ORF">STRCR_1151</name>
</gene>
<proteinExistence type="predicted"/>
<organism evidence="2 3">
    <name type="scientific">Streptococcus criceti HS-6</name>
    <dbReference type="NCBI Taxonomy" id="873449"/>
    <lineage>
        <taxon>Bacteria</taxon>
        <taxon>Bacillati</taxon>
        <taxon>Bacillota</taxon>
        <taxon>Bacilli</taxon>
        <taxon>Lactobacillales</taxon>
        <taxon>Streptococcaceae</taxon>
        <taxon>Streptococcus</taxon>
    </lineage>
</organism>
<dbReference type="PANTHER" id="PTHR43591">
    <property type="entry name" value="METHYLTRANSFERASE"/>
    <property type="match status" value="1"/>
</dbReference>
<dbReference type="InterPro" id="IPR013216">
    <property type="entry name" value="Methyltransf_11"/>
</dbReference>
<keyword evidence="3" id="KW-1185">Reference proteome</keyword>
<dbReference type="eggNOG" id="COG0500">
    <property type="taxonomic scope" value="Bacteria"/>
</dbReference>
<dbReference type="SUPFAM" id="SSF53335">
    <property type="entry name" value="S-adenosyl-L-methionine-dependent methyltransferases"/>
    <property type="match status" value="1"/>
</dbReference>
<dbReference type="Gene3D" id="3.40.50.150">
    <property type="entry name" value="Vaccinia Virus protein VP39"/>
    <property type="match status" value="1"/>
</dbReference>
<accession>G5JTQ4</accession>
<dbReference type="CDD" id="cd02440">
    <property type="entry name" value="AdoMet_MTases"/>
    <property type="match status" value="1"/>
</dbReference>
<dbReference type="PANTHER" id="PTHR43591:SF110">
    <property type="entry name" value="RHODANESE DOMAIN-CONTAINING PROTEIN"/>
    <property type="match status" value="1"/>
</dbReference>
<evidence type="ECO:0000313" key="2">
    <source>
        <dbReference type="EMBL" id="EHI73663.1"/>
    </source>
</evidence>